<keyword evidence="2" id="KW-1185">Reference proteome</keyword>
<protein>
    <submittedName>
        <fullName evidence="1">Uncharacterized protein</fullName>
    </submittedName>
</protein>
<dbReference type="Proteomes" id="UP001231189">
    <property type="component" value="Unassembled WGS sequence"/>
</dbReference>
<reference evidence="1" key="1">
    <citation type="submission" date="2023-07" db="EMBL/GenBank/DDBJ databases">
        <title>A chromosome-level genome assembly of Lolium multiflorum.</title>
        <authorList>
            <person name="Chen Y."/>
            <person name="Copetti D."/>
            <person name="Kolliker R."/>
            <person name="Studer B."/>
        </authorList>
    </citation>
    <scope>NUCLEOTIDE SEQUENCE</scope>
    <source>
        <strain evidence="1">02402/16</strain>
        <tissue evidence="1">Leaf</tissue>
    </source>
</reference>
<evidence type="ECO:0000313" key="1">
    <source>
        <dbReference type="EMBL" id="KAK1629610.1"/>
    </source>
</evidence>
<accession>A0AAD8VZA4</accession>
<sequence>MESSIGKLSFAILCVDKAWCIHLPISSGMFDSMLETIHHFHFTSGEPLCSSQSTYPSWKIIKFSQSQFPGTIAIEIVPVARLRLLSTFVSPFCMSLLFLSFPDTVLDWSYLNHDVQPVNWHLCFHGELFLCTDSLTRT</sequence>
<proteinExistence type="predicted"/>
<evidence type="ECO:0000313" key="2">
    <source>
        <dbReference type="Proteomes" id="UP001231189"/>
    </source>
</evidence>
<comment type="caution">
    <text evidence="1">The sequence shown here is derived from an EMBL/GenBank/DDBJ whole genome shotgun (WGS) entry which is preliminary data.</text>
</comment>
<organism evidence="1 2">
    <name type="scientific">Lolium multiflorum</name>
    <name type="common">Italian ryegrass</name>
    <name type="synonym">Lolium perenne subsp. multiflorum</name>
    <dbReference type="NCBI Taxonomy" id="4521"/>
    <lineage>
        <taxon>Eukaryota</taxon>
        <taxon>Viridiplantae</taxon>
        <taxon>Streptophyta</taxon>
        <taxon>Embryophyta</taxon>
        <taxon>Tracheophyta</taxon>
        <taxon>Spermatophyta</taxon>
        <taxon>Magnoliopsida</taxon>
        <taxon>Liliopsida</taxon>
        <taxon>Poales</taxon>
        <taxon>Poaceae</taxon>
        <taxon>BOP clade</taxon>
        <taxon>Pooideae</taxon>
        <taxon>Poodae</taxon>
        <taxon>Poeae</taxon>
        <taxon>Poeae Chloroplast Group 2 (Poeae type)</taxon>
        <taxon>Loliodinae</taxon>
        <taxon>Loliinae</taxon>
        <taxon>Lolium</taxon>
    </lineage>
</organism>
<name>A0AAD8VZA4_LOLMU</name>
<dbReference type="AlphaFoldDB" id="A0AAD8VZA4"/>
<dbReference type="EMBL" id="JAUUTY010000005">
    <property type="protein sequence ID" value="KAK1629610.1"/>
    <property type="molecule type" value="Genomic_DNA"/>
</dbReference>
<gene>
    <name evidence="1" type="ORF">QYE76_003925</name>
</gene>